<comment type="similarity">
    <text evidence="1">Belongs to the pseudomonas-type ThrB family.</text>
</comment>
<evidence type="ECO:0000259" key="2">
    <source>
        <dbReference type="Pfam" id="PF01636"/>
    </source>
</evidence>
<dbReference type="InterPro" id="IPR002575">
    <property type="entry name" value="Aminoglycoside_PTrfase"/>
</dbReference>
<evidence type="ECO:0000313" key="3">
    <source>
        <dbReference type="EMBL" id="SKB33494.1"/>
    </source>
</evidence>
<dbReference type="InterPro" id="IPR050249">
    <property type="entry name" value="Pseudomonas-type_ThrB"/>
</dbReference>
<dbReference type="RefSeq" id="WP_176146083.1">
    <property type="nucleotide sequence ID" value="NZ_FUYS01000002.1"/>
</dbReference>
<dbReference type="GO" id="GO:0004413">
    <property type="term" value="F:homoserine kinase activity"/>
    <property type="evidence" value="ECO:0007669"/>
    <property type="project" value="TreeGrafter"/>
</dbReference>
<feature type="domain" description="Aminoglycoside phosphotransferase" evidence="2">
    <location>
        <begin position="39"/>
        <end position="271"/>
    </location>
</feature>
<dbReference type="InterPro" id="IPR011009">
    <property type="entry name" value="Kinase-like_dom_sf"/>
</dbReference>
<dbReference type="Pfam" id="PF01636">
    <property type="entry name" value="APH"/>
    <property type="match status" value="1"/>
</dbReference>
<dbReference type="PANTHER" id="PTHR21064">
    <property type="entry name" value="AMINOGLYCOSIDE PHOSPHOTRANSFERASE DOMAIN-CONTAINING PROTEIN-RELATED"/>
    <property type="match status" value="1"/>
</dbReference>
<name>A0A1T5AEU0_9SPHI</name>
<keyword evidence="3" id="KW-0808">Transferase</keyword>
<accession>A0A1T5AEU0</accession>
<dbReference type="AlphaFoldDB" id="A0A1T5AEU0"/>
<evidence type="ECO:0000313" key="4">
    <source>
        <dbReference type="Proteomes" id="UP000190541"/>
    </source>
</evidence>
<protein>
    <submittedName>
        <fullName evidence="3">Ser/Thr protein kinase RdoA involved in Cpx stress response, MazF antagonist</fullName>
    </submittedName>
</protein>
<proteinExistence type="inferred from homology"/>
<dbReference type="Proteomes" id="UP000190541">
    <property type="component" value="Unassembled WGS sequence"/>
</dbReference>
<dbReference type="EMBL" id="FUYS01000002">
    <property type="protein sequence ID" value="SKB33494.1"/>
    <property type="molecule type" value="Genomic_DNA"/>
</dbReference>
<dbReference type="PANTHER" id="PTHR21064:SF6">
    <property type="entry name" value="AMINOGLYCOSIDE PHOSPHOTRANSFERASE DOMAIN-CONTAINING PROTEIN"/>
    <property type="match status" value="1"/>
</dbReference>
<dbReference type="Gene3D" id="3.90.1200.10">
    <property type="match status" value="1"/>
</dbReference>
<keyword evidence="3" id="KW-0418">Kinase</keyword>
<organism evidence="3 4">
    <name type="scientific">Parapedobacter luteus</name>
    <dbReference type="NCBI Taxonomy" id="623280"/>
    <lineage>
        <taxon>Bacteria</taxon>
        <taxon>Pseudomonadati</taxon>
        <taxon>Bacteroidota</taxon>
        <taxon>Sphingobacteriia</taxon>
        <taxon>Sphingobacteriales</taxon>
        <taxon>Sphingobacteriaceae</taxon>
        <taxon>Parapedobacter</taxon>
    </lineage>
</organism>
<evidence type="ECO:0000256" key="1">
    <source>
        <dbReference type="ARBA" id="ARBA00038240"/>
    </source>
</evidence>
<sequence>MAIFPTRYSLLSATALNNYLRQCYALSDTSCRLLIHNVSDTYLLESSGTRYIFKIYRDAHRKMEEINGEVELLNILHAGGASVSRPLADKEGRYLQPFDAAEGIRYGVLFTYAEGEVYTAMSDQQLLEVGRGMARIHHITAGLQLTHHRQPLDMEALVDAPLRVIKPAFANGLEAEYEYLHDTATRVKQQLLAFDLPSFSHGYCHYDFLPKNFHFDSAGSVTFFDFDFAGSGYLINDLASFYVHFFLDVLHHKMTQPEADRQFAVFIQGYRAIRPLSEAELASIPHWGYLFWLFYFRFHYENFEDWSNFFFHPRFIQARVGWMKTWEEWYLK</sequence>
<dbReference type="Gene3D" id="3.30.200.20">
    <property type="entry name" value="Phosphorylase Kinase, domain 1"/>
    <property type="match status" value="1"/>
</dbReference>
<dbReference type="GO" id="GO:0009088">
    <property type="term" value="P:threonine biosynthetic process"/>
    <property type="evidence" value="ECO:0007669"/>
    <property type="project" value="TreeGrafter"/>
</dbReference>
<gene>
    <name evidence="3" type="ORF">SAMN05660226_00681</name>
</gene>
<dbReference type="SUPFAM" id="SSF56112">
    <property type="entry name" value="Protein kinase-like (PK-like)"/>
    <property type="match status" value="1"/>
</dbReference>
<keyword evidence="4" id="KW-1185">Reference proteome</keyword>
<dbReference type="STRING" id="623280.SAMN05660226_00681"/>
<reference evidence="3 4" key="1">
    <citation type="submission" date="2017-02" db="EMBL/GenBank/DDBJ databases">
        <authorList>
            <person name="Peterson S.W."/>
        </authorList>
    </citation>
    <scope>NUCLEOTIDE SEQUENCE [LARGE SCALE GENOMIC DNA]</scope>
    <source>
        <strain evidence="3 4">DSM 22899</strain>
    </source>
</reference>